<reference evidence="1" key="1">
    <citation type="journal article" date="2012" name="PLoS ONE">
        <title>Gene sets for utilization of primary and secondary nutrition supplies in the distal gut of endangered iberian lynx.</title>
        <authorList>
            <person name="Alcaide M."/>
            <person name="Messina E."/>
            <person name="Richter M."/>
            <person name="Bargiela R."/>
            <person name="Peplies J."/>
            <person name="Huws S.A."/>
            <person name="Newbold C.J."/>
            <person name="Golyshin P.N."/>
            <person name="Simon M.A."/>
            <person name="Lopez G."/>
            <person name="Yakimov M.M."/>
            <person name="Ferrer M."/>
        </authorList>
    </citation>
    <scope>NUCLEOTIDE SEQUENCE</scope>
</reference>
<proteinExistence type="predicted"/>
<dbReference type="EMBL" id="AMCI01006558">
    <property type="protein sequence ID" value="EJW94132.1"/>
    <property type="molecule type" value="Genomic_DNA"/>
</dbReference>
<name>J9FX27_9ZZZZ</name>
<sequence>MRTKVGNFLLEGRYYYALSDFYNSTKKDFFSRSAHGAIVAKLT</sequence>
<comment type="caution">
    <text evidence="1">The sequence shown here is derived from an EMBL/GenBank/DDBJ whole genome shotgun (WGS) entry which is preliminary data.</text>
</comment>
<dbReference type="AlphaFoldDB" id="J9FX27"/>
<organism evidence="1">
    <name type="scientific">gut metagenome</name>
    <dbReference type="NCBI Taxonomy" id="749906"/>
    <lineage>
        <taxon>unclassified sequences</taxon>
        <taxon>metagenomes</taxon>
        <taxon>organismal metagenomes</taxon>
    </lineage>
</organism>
<gene>
    <name evidence="1" type="ORF">EVA_17762</name>
</gene>
<feature type="non-terminal residue" evidence="1">
    <location>
        <position position="43"/>
    </location>
</feature>
<evidence type="ECO:0000313" key="1">
    <source>
        <dbReference type="EMBL" id="EJW94132.1"/>
    </source>
</evidence>
<accession>J9FX27</accession>
<protein>
    <submittedName>
        <fullName evidence="1">Uncharacterized protein</fullName>
    </submittedName>
</protein>